<sequence length="306" mass="34708">MNYKNKISICLFVLIMLVGCRSKPYNKEILKKKEIAPKSLQGLSKEIGSIMDHIGDIEKIDLGIDEEEKKEKNKEGDKSSQDQSSPDQSQQSSGDQSSSEKDAGQASSTSTQGSSDESGKSQDQPTKKEIKDGKIETKWKEIDKGLETVYLLWNEYEVKGVKKGATAEKTEEVEDALNKLTKGIEDREILTVYDQGSRSFKALKPFYDLYKDEIGGEVLSLKHMAYQYYINAVKDSDNTAKMYIENSEEDINKIRLKLQDKKDKKMKIDKVSFGFKNLSNALTEDSRRLFILKKDVLIKNLNSLEN</sequence>
<dbReference type="Proteomes" id="UP000186112">
    <property type="component" value="Unassembled WGS sequence"/>
</dbReference>
<feature type="compositionally biased region" description="Basic and acidic residues" evidence="1">
    <location>
        <begin position="117"/>
        <end position="132"/>
    </location>
</feature>
<accession>A0A1U7M412</accession>
<evidence type="ECO:0000313" key="2">
    <source>
        <dbReference type="EMBL" id="OLS02052.1"/>
    </source>
</evidence>
<evidence type="ECO:0008006" key="4">
    <source>
        <dbReference type="Google" id="ProtNLM"/>
    </source>
</evidence>
<evidence type="ECO:0000256" key="1">
    <source>
        <dbReference type="SAM" id="MobiDB-lite"/>
    </source>
</evidence>
<dbReference type="RefSeq" id="WP_075727369.1">
    <property type="nucleotide sequence ID" value="NZ_LTDM01000043.1"/>
</dbReference>
<protein>
    <recommendedName>
        <fullName evidence="4">Lipoprotein</fullName>
    </recommendedName>
</protein>
<evidence type="ECO:0000313" key="3">
    <source>
        <dbReference type="Proteomes" id="UP000186112"/>
    </source>
</evidence>
<feature type="compositionally biased region" description="Basic and acidic residues" evidence="1">
    <location>
        <begin position="61"/>
        <end position="80"/>
    </location>
</feature>
<name>A0A1U7M412_TISCR</name>
<dbReference type="EMBL" id="LTDM01000043">
    <property type="protein sequence ID" value="OLS02052.1"/>
    <property type="molecule type" value="Genomic_DNA"/>
</dbReference>
<dbReference type="PROSITE" id="PS51257">
    <property type="entry name" value="PROKAR_LIPOPROTEIN"/>
    <property type="match status" value="1"/>
</dbReference>
<comment type="caution">
    <text evidence="2">The sequence shown here is derived from an EMBL/GenBank/DDBJ whole genome shotgun (WGS) entry which is preliminary data.</text>
</comment>
<reference evidence="2 3" key="1">
    <citation type="submission" date="2016-02" db="EMBL/GenBank/DDBJ databases">
        <title>Genome sequence of Tissierella creatinophila DSM 6911.</title>
        <authorList>
            <person name="Poehlein A."/>
            <person name="Daniel R."/>
        </authorList>
    </citation>
    <scope>NUCLEOTIDE SEQUENCE [LARGE SCALE GENOMIC DNA]</scope>
    <source>
        <strain evidence="2 3">DSM 6911</strain>
    </source>
</reference>
<feature type="region of interest" description="Disordered" evidence="1">
    <location>
        <begin position="61"/>
        <end position="132"/>
    </location>
</feature>
<gene>
    <name evidence="2" type="ORF">TICRE_18690</name>
</gene>
<proteinExistence type="predicted"/>
<dbReference type="AlphaFoldDB" id="A0A1U7M412"/>
<dbReference type="OrthoDB" id="1953515at2"/>
<keyword evidence="3" id="KW-1185">Reference proteome</keyword>
<organism evidence="2 3">
    <name type="scientific">Tissierella creatinophila DSM 6911</name>
    <dbReference type="NCBI Taxonomy" id="1123403"/>
    <lineage>
        <taxon>Bacteria</taxon>
        <taxon>Bacillati</taxon>
        <taxon>Bacillota</taxon>
        <taxon>Tissierellia</taxon>
        <taxon>Tissierellales</taxon>
        <taxon>Tissierellaceae</taxon>
        <taxon>Tissierella</taxon>
    </lineage>
</organism>
<feature type="compositionally biased region" description="Low complexity" evidence="1">
    <location>
        <begin position="104"/>
        <end position="115"/>
    </location>
</feature>
<feature type="compositionally biased region" description="Low complexity" evidence="1">
    <location>
        <begin position="81"/>
        <end position="97"/>
    </location>
</feature>